<accession>A0A6I4W414</accession>
<comment type="caution">
    <text evidence="2">The sequence shown here is derived from an EMBL/GenBank/DDBJ whole genome shotgun (WGS) entry which is preliminary data.</text>
</comment>
<dbReference type="RefSeq" id="WP_161103076.1">
    <property type="nucleotide sequence ID" value="NZ_JBHLYI010000001.1"/>
</dbReference>
<evidence type="ECO:0000259" key="1">
    <source>
        <dbReference type="Pfam" id="PF21818"/>
    </source>
</evidence>
<proteinExistence type="predicted"/>
<dbReference type="InterPro" id="IPR049251">
    <property type="entry name" value="DUF6884"/>
</dbReference>
<dbReference type="Pfam" id="PF21818">
    <property type="entry name" value="DUF6884"/>
    <property type="match status" value="1"/>
</dbReference>
<feature type="domain" description="DUF6884" evidence="1">
    <location>
        <begin position="11"/>
        <end position="86"/>
    </location>
</feature>
<evidence type="ECO:0000313" key="3">
    <source>
        <dbReference type="Proteomes" id="UP000431901"/>
    </source>
</evidence>
<name>A0A6I4W414_9ACTN</name>
<dbReference type="Proteomes" id="UP000431901">
    <property type="component" value="Unassembled WGS sequence"/>
</dbReference>
<dbReference type="AlphaFoldDB" id="A0A6I4W414"/>
<dbReference type="EMBL" id="WUTW01000002">
    <property type="protein sequence ID" value="MXQ64917.1"/>
    <property type="molecule type" value="Genomic_DNA"/>
</dbReference>
<evidence type="ECO:0000313" key="2">
    <source>
        <dbReference type="EMBL" id="MXQ64917.1"/>
    </source>
</evidence>
<sequence length="146" mass="16369">MTGSRVTDRLVVVGCSRRKRTTAARLPALDLYEGGCVPALRARLGDRPELRARVRVLSAEYGLVRADDLLRPYDRRLDAARAARLRISAAASLADEQAVREVLVAAEPLYLYLIADLLATGPRVWWTPEPRDADYVNAVLDEWKWP</sequence>
<organism evidence="2 3">
    <name type="scientific">Actinomadura rayongensis</name>
    <dbReference type="NCBI Taxonomy" id="1429076"/>
    <lineage>
        <taxon>Bacteria</taxon>
        <taxon>Bacillati</taxon>
        <taxon>Actinomycetota</taxon>
        <taxon>Actinomycetes</taxon>
        <taxon>Streptosporangiales</taxon>
        <taxon>Thermomonosporaceae</taxon>
        <taxon>Actinomadura</taxon>
    </lineage>
</organism>
<dbReference type="OrthoDB" id="3626091at2"/>
<keyword evidence="3" id="KW-1185">Reference proteome</keyword>
<gene>
    <name evidence="2" type="ORF">GQ466_12800</name>
</gene>
<protein>
    <recommendedName>
        <fullName evidence="1">DUF6884 domain-containing protein</fullName>
    </recommendedName>
</protein>
<reference evidence="2 3" key="1">
    <citation type="submission" date="2019-12" db="EMBL/GenBank/DDBJ databases">
        <title>Nocardia macrotermitis sp. nov. and Nocardia aurantia sp. nov., isolated from the gut of the fungus growing-termite Macrotermes natalensis.</title>
        <authorList>
            <person name="Christine B."/>
            <person name="Rene B."/>
        </authorList>
    </citation>
    <scope>NUCLEOTIDE SEQUENCE [LARGE SCALE GENOMIC DNA]</scope>
    <source>
        <strain evidence="2 3">DSM 102126</strain>
    </source>
</reference>